<evidence type="ECO:0000313" key="5">
    <source>
        <dbReference type="Proteomes" id="UP000260457"/>
    </source>
</evidence>
<gene>
    <name evidence="3" type="ORF">CN689_10430</name>
    <name evidence="2" type="ORF">DTO10_04950</name>
</gene>
<dbReference type="EMBL" id="NUEQ01000014">
    <property type="protein sequence ID" value="PEJ34533.1"/>
    <property type="molecule type" value="Genomic_DNA"/>
</dbReference>
<protein>
    <submittedName>
        <fullName evidence="3">GNAT family N-acetyltransferase</fullName>
    </submittedName>
</protein>
<dbReference type="InterPro" id="IPR016181">
    <property type="entry name" value="Acyl_CoA_acyltransferase"/>
</dbReference>
<reference evidence="2 5" key="2">
    <citation type="submission" date="2018-07" db="EMBL/GenBank/DDBJ databases">
        <title>The molecular basis for the intramolecular migration of carboxyl group in the catabolism of para-hydroxybenzoate via gentisate.</title>
        <authorList>
            <person name="Zhao H."/>
            <person name="Xu Y."/>
            <person name="Lin S."/>
            <person name="Spain J.C."/>
            <person name="Zhou N.-Y."/>
        </authorList>
    </citation>
    <scope>NUCLEOTIDE SEQUENCE [LARGE SCALE GENOMIC DNA]</scope>
    <source>
        <strain evidence="2 5">PHB-7a</strain>
    </source>
</reference>
<dbReference type="CDD" id="cd04301">
    <property type="entry name" value="NAT_SF"/>
    <property type="match status" value="1"/>
</dbReference>
<dbReference type="Gene3D" id="3.40.630.30">
    <property type="match status" value="1"/>
</dbReference>
<evidence type="ECO:0000259" key="1">
    <source>
        <dbReference type="PROSITE" id="PS51186"/>
    </source>
</evidence>
<accession>A0AAX0S6Z2</accession>
<sequence>MREWGEMEIRKATRQDAGKLAALFNHVEDSGFMLYNPGERKATENKLERQIEQIENNPRSIFLVAASGHDLIGYLILLGNELSRTKHSAKIVIGISEQERGKGVGTKLFQKMEEQALAYEIRRLELTVIANNEPALSLYKKMGFVQEGTKRGSLFFDEMYHDEYYLSKFL</sequence>
<feature type="domain" description="N-acetyltransferase" evidence="1">
    <location>
        <begin position="7"/>
        <end position="170"/>
    </location>
</feature>
<dbReference type="InterPro" id="IPR000182">
    <property type="entry name" value="GNAT_dom"/>
</dbReference>
<dbReference type="AlphaFoldDB" id="A0AAX0S6Z2"/>
<dbReference type="SUPFAM" id="SSF55729">
    <property type="entry name" value="Acyl-CoA N-acyltransferases (Nat)"/>
    <property type="match status" value="1"/>
</dbReference>
<reference evidence="3 4" key="1">
    <citation type="submission" date="2017-09" db="EMBL/GenBank/DDBJ databases">
        <title>Large-scale bioinformatics analysis of Bacillus genomes uncovers conserved roles of natural products in bacterial physiology.</title>
        <authorList>
            <consortium name="Agbiome Team Llc"/>
            <person name="Bleich R.M."/>
            <person name="Kirk G.J."/>
            <person name="Santa Maria K.C."/>
            <person name="Allen S.E."/>
            <person name="Farag S."/>
            <person name="Shank E.A."/>
            <person name="Bowers A."/>
        </authorList>
    </citation>
    <scope>NUCLEOTIDE SEQUENCE [LARGE SCALE GENOMIC DNA]</scope>
    <source>
        <strain evidence="3 4">AFS003229</strain>
    </source>
</reference>
<dbReference type="Proteomes" id="UP000260457">
    <property type="component" value="Chromosome"/>
</dbReference>
<keyword evidence="5" id="KW-1185">Reference proteome</keyword>
<dbReference type="PROSITE" id="PS51186">
    <property type="entry name" value="GNAT"/>
    <property type="match status" value="1"/>
</dbReference>
<dbReference type="EMBL" id="CP030926">
    <property type="protein sequence ID" value="AXN37829.1"/>
    <property type="molecule type" value="Genomic_DNA"/>
</dbReference>
<dbReference type="Proteomes" id="UP000220106">
    <property type="component" value="Unassembled WGS sequence"/>
</dbReference>
<dbReference type="GO" id="GO:0016747">
    <property type="term" value="F:acyltransferase activity, transferring groups other than amino-acyl groups"/>
    <property type="evidence" value="ECO:0007669"/>
    <property type="project" value="InterPro"/>
</dbReference>
<proteinExistence type="predicted"/>
<dbReference type="KEGG" id="pbut:DTO10_04950"/>
<dbReference type="Pfam" id="PF00583">
    <property type="entry name" value="Acetyltransf_1"/>
    <property type="match status" value="1"/>
</dbReference>
<evidence type="ECO:0000313" key="2">
    <source>
        <dbReference type="EMBL" id="AXN37829.1"/>
    </source>
</evidence>
<name>A0AAX0S6Z2_9BACI</name>
<dbReference type="PANTHER" id="PTHR43415:SF3">
    <property type="entry name" value="GNAT-FAMILY ACETYLTRANSFERASE"/>
    <property type="match status" value="1"/>
</dbReference>
<organism evidence="3 4">
    <name type="scientific">Peribacillus butanolivorans</name>
    <dbReference type="NCBI Taxonomy" id="421767"/>
    <lineage>
        <taxon>Bacteria</taxon>
        <taxon>Bacillati</taxon>
        <taxon>Bacillota</taxon>
        <taxon>Bacilli</taxon>
        <taxon>Bacillales</taxon>
        <taxon>Bacillaceae</taxon>
        <taxon>Peribacillus</taxon>
    </lineage>
</organism>
<evidence type="ECO:0000313" key="3">
    <source>
        <dbReference type="EMBL" id="PEJ34533.1"/>
    </source>
</evidence>
<evidence type="ECO:0000313" key="4">
    <source>
        <dbReference type="Proteomes" id="UP000220106"/>
    </source>
</evidence>
<dbReference type="PANTHER" id="PTHR43415">
    <property type="entry name" value="SPERMIDINE N(1)-ACETYLTRANSFERASE"/>
    <property type="match status" value="1"/>
</dbReference>